<dbReference type="EMBL" id="NIDE01000019">
    <property type="protein sequence ID" value="OWK35100.1"/>
    <property type="molecule type" value="Genomic_DNA"/>
</dbReference>
<evidence type="ECO:0000259" key="3">
    <source>
        <dbReference type="Pfam" id="PF10017"/>
    </source>
</evidence>
<dbReference type="InterPro" id="IPR035094">
    <property type="entry name" value="EgtD"/>
</dbReference>
<accession>A0A225D0H8</accession>
<dbReference type="OrthoDB" id="5289726at2"/>
<dbReference type="RefSeq" id="WP_088260295.1">
    <property type="nucleotide sequence ID" value="NZ_NIDE01000019.1"/>
</dbReference>
<dbReference type="PANTHER" id="PTHR43397:SF1">
    <property type="entry name" value="ERGOTHIONEINE BIOSYNTHESIS PROTEIN 1"/>
    <property type="match status" value="1"/>
</dbReference>
<dbReference type="InterPro" id="IPR019257">
    <property type="entry name" value="MeTrfase_dom"/>
</dbReference>
<dbReference type="InterPro" id="IPR029063">
    <property type="entry name" value="SAM-dependent_MTases_sf"/>
</dbReference>
<dbReference type="InterPro" id="IPR051128">
    <property type="entry name" value="EgtD_Methyltrsf_superfamily"/>
</dbReference>
<dbReference type="PANTHER" id="PTHR43397">
    <property type="entry name" value="ERGOTHIONEINE BIOSYNTHESIS PROTEIN 1"/>
    <property type="match status" value="1"/>
</dbReference>
<evidence type="ECO:0000256" key="2">
    <source>
        <dbReference type="ARBA" id="ARBA00022679"/>
    </source>
</evidence>
<dbReference type="Gene3D" id="3.40.50.150">
    <property type="entry name" value="Vaccinia Virus protein VP39"/>
    <property type="match status" value="1"/>
</dbReference>
<dbReference type="AlphaFoldDB" id="A0A225D0H8"/>
<organism evidence="4 5">
    <name type="scientific">Fimbriiglobus ruber</name>
    <dbReference type="NCBI Taxonomy" id="1908690"/>
    <lineage>
        <taxon>Bacteria</taxon>
        <taxon>Pseudomonadati</taxon>
        <taxon>Planctomycetota</taxon>
        <taxon>Planctomycetia</taxon>
        <taxon>Gemmatales</taxon>
        <taxon>Gemmataceae</taxon>
        <taxon>Fimbriiglobus</taxon>
    </lineage>
</organism>
<evidence type="ECO:0000313" key="4">
    <source>
        <dbReference type="EMBL" id="OWK35100.1"/>
    </source>
</evidence>
<protein>
    <submittedName>
        <fullName evidence="4">ABC transporter ATP-binding protein</fullName>
    </submittedName>
</protein>
<sequence>MTTRRPAVPAIDLFRADVLSGLSSPRKRLPSKYFYDDAGSRLFDQITELEEYYLTRTELAIVNANAGAMAARCGSRCLLIELGAGSLVKVRLLLDRLDRPAGYVPVDVSGEHLRAAAKELAADYPGLGVYPVVADFTRPFEAPPVEAVRRVAYFPGSTLGNFDPPEADALLRRVSRLVGPGGGLLLGVDLRKDSAILEPAYNDARGVTAAFNRNLLVRINRELGADFDPAAFRHRAVYDREQSRIEMHLVSTTEQRVRVAGRMFAFRPGESVHTENSYKYDLTDLTRRAAACGLRTDETWVDENHYFAVVYLTAAG</sequence>
<evidence type="ECO:0000256" key="1">
    <source>
        <dbReference type="ARBA" id="ARBA00022603"/>
    </source>
</evidence>
<dbReference type="GO" id="GO:0005524">
    <property type="term" value="F:ATP binding"/>
    <property type="evidence" value="ECO:0007669"/>
    <property type="project" value="UniProtKB-KW"/>
</dbReference>
<dbReference type="NCBIfam" id="TIGR03438">
    <property type="entry name" value="egtD_ergothio"/>
    <property type="match status" value="1"/>
</dbReference>
<dbReference type="GO" id="GO:0008168">
    <property type="term" value="F:methyltransferase activity"/>
    <property type="evidence" value="ECO:0007669"/>
    <property type="project" value="UniProtKB-KW"/>
</dbReference>
<dbReference type="GO" id="GO:0032259">
    <property type="term" value="P:methylation"/>
    <property type="evidence" value="ECO:0007669"/>
    <property type="project" value="UniProtKB-KW"/>
</dbReference>
<gene>
    <name evidence="4" type="ORF">FRUB_09942</name>
</gene>
<name>A0A225D0H8_9BACT</name>
<feature type="domain" description="Histidine-specific methyltransferase SAM-dependent" evidence="3">
    <location>
        <begin position="14"/>
        <end position="313"/>
    </location>
</feature>
<keyword evidence="5" id="KW-1185">Reference proteome</keyword>
<dbReference type="Proteomes" id="UP000214646">
    <property type="component" value="Unassembled WGS sequence"/>
</dbReference>
<dbReference type="Pfam" id="PF10017">
    <property type="entry name" value="Methyltransf_33"/>
    <property type="match status" value="1"/>
</dbReference>
<dbReference type="SUPFAM" id="SSF53335">
    <property type="entry name" value="S-adenosyl-L-methionine-dependent methyltransferases"/>
    <property type="match status" value="1"/>
</dbReference>
<comment type="caution">
    <text evidence="4">The sequence shown here is derived from an EMBL/GenBank/DDBJ whole genome shotgun (WGS) entry which is preliminary data.</text>
</comment>
<dbReference type="InterPro" id="IPR017804">
    <property type="entry name" value="MeTrfase_EgtD-like"/>
</dbReference>
<dbReference type="PIRSF" id="PIRSF018005">
    <property type="entry name" value="UCP018005"/>
    <property type="match status" value="1"/>
</dbReference>
<keyword evidence="1" id="KW-0489">Methyltransferase</keyword>
<keyword evidence="4" id="KW-0547">Nucleotide-binding</keyword>
<proteinExistence type="predicted"/>
<keyword evidence="4" id="KW-0067">ATP-binding</keyword>
<reference evidence="5" key="1">
    <citation type="submission" date="2017-06" db="EMBL/GenBank/DDBJ databases">
        <title>Genome analysis of Fimbriiglobus ruber SP5, the first member of the order Planctomycetales with confirmed chitinolytic capability.</title>
        <authorList>
            <person name="Ravin N.V."/>
            <person name="Rakitin A.L."/>
            <person name="Ivanova A.A."/>
            <person name="Beletsky A.V."/>
            <person name="Kulichevskaya I.S."/>
            <person name="Mardanov A.V."/>
            <person name="Dedysh S.N."/>
        </authorList>
    </citation>
    <scope>NUCLEOTIDE SEQUENCE [LARGE SCALE GENOMIC DNA]</scope>
    <source>
        <strain evidence="5">SP5</strain>
    </source>
</reference>
<evidence type="ECO:0000313" key="5">
    <source>
        <dbReference type="Proteomes" id="UP000214646"/>
    </source>
</evidence>
<keyword evidence="2" id="KW-0808">Transferase</keyword>